<evidence type="ECO:0000256" key="6">
    <source>
        <dbReference type="RuleBase" id="RU362030"/>
    </source>
</evidence>
<keyword evidence="9" id="KW-1185">Reference proteome</keyword>
<evidence type="ECO:0000313" key="8">
    <source>
        <dbReference type="EMBL" id="GHH42289.1"/>
    </source>
</evidence>
<dbReference type="InterPro" id="IPR011610">
    <property type="entry name" value="SAM_mthyl_Trfase_ML2640-like"/>
</dbReference>
<evidence type="ECO:0000256" key="2">
    <source>
        <dbReference type="ARBA" id="ARBA00008138"/>
    </source>
</evidence>
<accession>A0ABQ3MEF7</accession>
<evidence type="ECO:0000256" key="3">
    <source>
        <dbReference type="ARBA" id="ARBA00022603"/>
    </source>
</evidence>
<comment type="similarity">
    <text evidence="2 6">Belongs to the UPF0677 family.</text>
</comment>
<dbReference type="SUPFAM" id="SSF53335">
    <property type="entry name" value="S-adenosyl-L-methionine-dependent methyltransferases"/>
    <property type="match status" value="1"/>
</dbReference>
<evidence type="ECO:0000256" key="5">
    <source>
        <dbReference type="ARBA" id="ARBA00022691"/>
    </source>
</evidence>
<dbReference type="PANTHER" id="PTHR43619:SF2">
    <property type="entry name" value="S-ADENOSYL-L-METHIONINE-DEPENDENT METHYLTRANSFERASES SUPERFAMILY PROTEIN"/>
    <property type="match status" value="1"/>
</dbReference>
<dbReference type="InterPro" id="IPR029063">
    <property type="entry name" value="SAM-dependent_MTases_sf"/>
</dbReference>
<evidence type="ECO:0000256" key="4">
    <source>
        <dbReference type="ARBA" id="ARBA00022679"/>
    </source>
</evidence>
<dbReference type="Gene3D" id="3.40.50.150">
    <property type="entry name" value="Vaccinia Virus protein VP39"/>
    <property type="match status" value="1"/>
</dbReference>
<evidence type="ECO:0000256" key="7">
    <source>
        <dbReference type="SAM" id="MobiDB-lite"/>
    </source>
</evidence>
<keyword evidence="4" id="KW-0808">Transferase</keyword>
<dbReference type="Proteomes" id="UP000605568">
    <property type="component" value="Unassembled WGS sequence"/>
</dbReference>
<evidence type="ECO:0000256" key="1">
    <source>
        <dbReference type="ARBA" id="ARBA00003907"/>
    </source>
</evidence>
<protein>
    <recommendedName>
        <fullName evidence="6">S-adenosyl-L-methionine-dependent methyltransferase</fullName>
        <ecNumber evidence="6">2.1.1.-</ecNumber>
    </recommendedName>
</protein>
<evidence type="ECO:0000313" key="9">
    <source>
        <dbReference type="Proteomes" id="UP000605568"/>
    </source>
</evidence>
<dbReference type="Pfam" id="PF04072">
    <property type="entry name" value="LCM"/>
    <property type="match status" value="1"/>
</dbReference>
<dbReference type="EC" id="2.1.1.-" evidence="6"/>
<comment type="function">
    <text evidence="1 6">Exhibits S-adenosyl-L-methionine-dependent methyltransferase activity.</text>
</comment>
<dbReference type="EMBL" id="BNAR01000005">
    <property type="protein sequence ID" value="GHH42289.1"/>
    <property type="molecule type" value="Genomic_DNA"/>
</dbReference>
<keyword evidence="3 6" id="KW-0489">Methyltransferase</keyword>
<dbReference type="PANTHER" id="PTHR43619">
    <property type="entry name" value="S-ADENOSYL-L-METHIONINE-DEPENDENT METHYLTRANSFERASE YKTD-RELATED"/>
    <property type="match status" value="1"/>
</dbReference>
<reference evidence="9" key="1">
    <citation type="journal article" date="2019" name="Int. J. Syst. Evol. Microbiol.">
        <title>The Global Catalogue of Microorganisms (GCM) 10K type strain sequencing project: providing services to taxonomists for standard genome sequencing and annotation.</title>
        <authorList>
            <consortium name="The Broad Institute Genomics Platform"/>
            <consortium name="The Broad Institute Genome Sequencing Center for Infectious Disease"/>
            <person name="Wu L."/>
            <person name="Ma J."/>
        </authorList>
    </citation>
    <scope>NUCLEOTIDE SEQUENCE [LARGE SCALE GENOMIC DNA]</scope>
    <source>
        <strain evidence="9">CGMCC 4.7367</strain>
    </source>
</reference>
<name>A0ABQ3MEF7_9PSEU</name>
<sequence length="183" mass="20058">MLSSVADTENGGPSRTALITAYARAYHQVEDRPKIFDYPLAARPLGYAQDELPSLGTVGTERLSGAMTDRPRRLFFASRTRFAEDAVTAAVAAGVRQVVVLSAGLDTFAYRNPHPDLHVFEVDHPATQAWKRERLAVAGIDTLDTLTFVPVDFETRRWHQNRMPPGSAGRSRPRSCGSASSTT</sequence>
<keyword evidence="5 6" id="KW-0949">S-adenosyl-L-methionine</keyword>
<dbReference type="NCBIfam" id="TIGR00027">
    <property type="entry name" value="mthyl_TIGR00027"/>
    <property type="match status" value="1"/>
</dbReference>
<feature type="region of interest" description="Disordered" evidence="7">
    <location>
        <begin position="159"/>
        <end position="183"/>
    </location>
</feature>
<organism evidence="8 9">
    <name type="scientific">Lentzea cavernae</name>
    <dbReference type="NCBI Taxonomy" id="2020703"/>
    <lineage>
        <taxon>Bacteria</taxon>
        <taxon>Bacillati</taxon>
        <taxon>Actinomycetota</taxon>
        <taxon>Actinomycetes</taxon>
        <taxon>Pseudonocardiales</taxon>
        <taxon>Pseudonocardiaceae</taxon>
        <taxon>Lentzea</taxon>
    </lineage>
</organism>
<comment type="caution">
    <text evidence="8">The sequence shown here is derived from an EMBL/GenBank/DDBJ whole genome shotgun (WGS) entry which is preliminary data.</text>
</comment>
<gene>
    <name evidence="8" type="ORF">GCM10017774_38420</name>
</gene>
<dbReference type="InterPro" id="IPR007213">
    <property type="entry name" value="Ppm1/Ppm2/Tcmp"/>
</dbReference>
<proteinExistence type="inferred from homology"/>